<dbReference type="EMBL" id="HACG01033889">
    <property type="protein sequence ID" value="CEK80754.1"/>
    <property type="molecule type" value="Transcribed_RNA"/>
</dbReference>
<feature type="compositionally biased region" description="Basic and acidic residues" evidence="1">
    <location>
        <begin position="151"/>
        <end position="178"/>
    </location>
</feature>
<reference evidence="3" key="1">
    <citation type="submission" date="2014-12" db="EMBL/GenBank/DDBJ databases">
        <title>Insight into the proteome of Arion vulgaris.</title>
        <authorList>
            <person name="Aradska J."/>
            <person name="Bulat T."/>
            <person name="Smidak R."/>
            <person name="Sarate P."/>
            <person name="Gangsoo J."/>
            <person name="Sialana F."/>
            <person name="Bilban M."/>
            <person name="Lubec G."/>
        </authorList>
    </citation>
    <scope>NUCLEOTIDE SEQUENCE</scope>
    <source>
        <tissue evidence="3">Skin</tissue>
    </source>
</reference>
<evidence type="ECO:0000256" key="1">
    <source>
        <dbReference type="SAM" id="MobiDB-lite"/>
    </source>
</evidence>
<protein>
    <recommendedName>
        <fullName evidence="2">OCIA domain-containing protein</fullName>
    </recommendedName>
</protein>
<feature type="domain" description="OCIA" evidence="2">
    <location>
        <begin position="36"/>
        <end position="118"/>
    </location>
</feature>
<accession>A0A0B7AIE0</accession>
<dbReference type="PANTHER" id="PTHR13336:SF3">
    <property type="entry name" value="OCIA DOMAIN-CONTAINING PROTEIN 1"/>
    <property type="match status" value="1"/>
</dbReference>
<feature type="region of interest" description="Disordered" evidence="1">
    <location>
        <begin position="151"/>
        <end position="266"/>
    </location>
</feature>
<feature type="compositionally biased region" description="Polar residues" evidence="1">
    <location>
        <begin position="9"/>
        <end position="23"/>
    </location>
</feature>
<feature type="compositionally biased region" description="Basic and acidic residues" evidence="1">
    <location>
        <begin position="221"/>
        <end position="240"/>
    </location>
</feature>
<feature type="compositionally biased region" description="Basic and acidic residues" evidence="1">
    <location>
        <begin position="190"/>
        <end position="200"/>
    </location>
</feature>
<sequence>MASDVRGTEPQNAGHQTGESTATGADHALQHPILALTEEERLIMKECDRDSFYKRALPLSLGAMLATHMMVKSGRWKAHPKFGSLSKVLIFGGVAYFVGKISYLPVCQQKIMDKLPNSNLAAAIRKSKGLQEQDSLTGPWNDVTKSAPSVRIKDDYSAPEGLDDRFRPTLDRNVKDSKAPSTEKGSISYEELRRRNRQEYETQISKSSPKTPGTPSYKDNASMHERSWPDAKSSDTDRSLESPPPPPIQAPSTKKRTNMWGDPIDE</sequence>
<dbReference type="Pfam" id="PF07051">
    <property type="entry name" value="OCIA"/>
    <property type="match status" value="1"/>
</dbReference>
<organism evidence="3">
    <name type="scientific">Arion vulgaris</name>
    <dbReference type="NCBI Taxonomy" id="1028688"/>
    <lineage>
        <taxon>Eukaryota</taxon>
        <taxon>Metazoa</taxon>
        <taxon>Spiralia</taxon>
        <taxon>Lophotrochozoa</taxon>
        <taxon>Mollusca</taxon>
        <taxon>Gastropoda</taxon>
        <taxon>Heterobranchia</taxon>
        <taxon>Euthyneura</taxon>
        <taxon>Panpulmonata</taxon>
        <taxon>Eupulmonata</taxon>
        <taxon>Stylommatophora</taxon>
        <taxon>Helicina</taxon>
        <taxon>Arionoidea</taxon>
        <taxon>Arionidae</taxon>
        <taxon>Arion</taxon>
    </lineage>
</organism>
<feature type="compositionally biased region" description="Low complexity" evidence="1">
    <location>
        <begin position="205"/>
        <end position="216"/>
    </location>
</feature>
<dbReference type="GO" id="GO:0005768">
    <property type="term" value="C:endosome"/>
    <property type="evidence" value="ECO:0007669"/>
    <property type="project" value="TreeGrafter"/>
</dbReference>
<evidence type="ECO:0000259" key="2">
    <source>
        <dbReference type="Pfam" id="PF07051"/>
    </source>
</evidence>
<gene>
    <name evidence="3" type="primary">ORF122530</name>
</gene>
<dbReference type="InterPro" id="IPR009764">
    <property type="entry name" value="OCIA_dom"/>
</dbReference>
<dbReference type="AlphaFoldDB" id="A0A0B7AIE0"/>
<dbReference type="PANTHER" id="PTHR13336">
    <property type="entry name" value="OVARIAN CARCINOMA IMMUNOREACTIVE ANTIGEN"/>
    <property type="match status" value="1"/>
</dbReference>
<evidence type="ECO:0000313" key="3">
    <source>
        <dbReference type="EMBL" id="CEK80754.1"/>
    </source>
</evidence>
<name>A0A0B7AIE0_9EUPU</name>
<feature type="region of interest" description="Disordered" evidence="1">
    <location>
        <begin position="1"/>
        <end position="24"/>
    </location>
</feature>
<dbReference type="InterPro" id="IPR040187">
    <property type="entry name" value="OCAD1/2"/>
</dbReference>
<proteinExistence type="predicted"/>